<evidence type="ECO:0000256" key="10">
    <source>
        <dbReference type="ARBA" id="ARBA00022989"/>
    </source>
</evidence>
<name>A0AA47N535_MERPO</name>
<dbReference type="PRINTS" id="PR02086">
    <property type="entry name" value="PUTNUCHARBI1"/>
</dbReference>
<evidence type="ECO:0000256" key="16">
    <source>
        <dbReference type="SAM" id="Phobius"/>
    </source>
</evidence>
<evidence type="ECO:0000256" key="1">
    <source>
        <dbReference type="ARBA" id="ARBA00001968"/>
    </source>
</evidence>
<organism evidence="18 19">
    <name type="scientific">Merluccius polli</name>
    <name type="common">Benguela hake</name>
    <name type="synonym">Merluccius cadenati</name>
    <dbReference type="NCBI Taxonomy" id="89951"/>
    <lineage>
        <taxon>Eukaryota</taxon>
        <taxon>Metazoa</taxon>
        <taxon>Chordata</taxon>
        <taxon>Craniata</taxon>
        <taxon>Vertebrata</taxon>
        <taxon>Euteleostomi</taxon>
        <taxon>Actinopterygii</taxon>
        <taxon>Neopterygii</taxon>
        <taxon>Teleostei</taxon>
        <taxon>Neoteleostei</taxon>
        <taxon>Acanthomorphata</taxon>
        <taxon>Zeiogadaria</taxon>
        <taxon>Gadariae</taxon>
        <taxon>Gadiformes</taxon>
        <taxon>Gadoidei</taxon>
        <taxon>Merlucciidae</taxon>
        <taxon>Merluccius</taxon>
    </lineage>
</organism>
<feature type="domain" description="DDE Tnp4" evidence="17">
    <location>
        <begin position="277"/>
        <end position="320"/>
    </location>
</feature>
<dbReference type="Gene3D" id="1.10.287.210">
    <property type="match status" value="1"/>
</dbReference>
<evidence type="ECO:0000313" key="18">
    <source>
        <dbReference type="EMBL" id="KAK0152014.1"/>
    </source>
</evidence>
<proteinExistence type="predicted"/>
<evidence type="ECO:0000256" key="4">
    <source>
        <dbReference type="ARBA" id="ARBA00004563"/>
    </source>
</evidence>
<keyword evidence="12" id="KW-0564">Palmitate</keyword>
<evidence type="ECO:0000256" key="14">
    <source>
        <dbReference type="ARBA" id="ARBA00023180"/>
    </source>
</evidence>
<keyword evidence="8" id="KW-0479">Metal-binding</keyword>
<dbReference type="Proteomes" id="UP001174136">
    <property type="component" value="Unassembled WGS sequence"/>
</dbReference>
<dbReference type="SUPFAM" id="SSF58069">
    <property type="entry name" value="Virus ectodomain"/>
    <property type="match status" value="1"/>
</dbReference>
<keyword evidence="19" id="KW-1185">Reference proteome</keyword>
<dbReference type="Pfam" id="PF13359">
    <property type="entry name" value="DDE_Tnp_4"/>
    <property type="match status" value="2"/>
</dbReference>
<comment type="caution">
    <text evidence="18">The sequence shown here is derived from an EMBL/GenBank/DDBJ whole genome shotgun (WGS) entry which is preliminary data.</text>
</comment>
<dbReference type="GO" id="GO:0046872">
    <property type="term" value="F:metal ion binding"/>
    <property type="evidence" value="ECO:0007669"/>
    <property type="project" value="UniProtKB-KW"/>
</dbReference>
<dbReference type="PANTHER" id="PTHR10424">
    <property type="entry name" value="VIRAL ENVELOPE PROTEIN"/>
    <property type="match status" value="1"/>
</dbReference>
<gene>
    <name evidence="18" type="primary">HARBI1_75</name>
    <name evidence="18" type="ORF">N1851_006584</name>
</gene>
<evidence type="ECO:0000313" key="19">
    <source>
        <dbReference type="Proteomes" id="UP001174136"/>
    </source>
</evidence>
<keyword evidence="15" id="KW-0449">Lipoprotein</keyword>
<evidence type="ECO:0000256" key="2">
    <source>
        <dbReference type="ARBA" id="ARBA00004402"/>
    </source>
</evidence>
<sequence length="353" mass="39634">MSIRPEIKWRQVFESVFFWWATINKNVDWVNYIYYNQQRFVNFTTDAVKGLKEQLDATSRMTYQNRLALDMILTNQGGVCAMFGTACCTFVPNNTAPDGSVSRALAGLQALRLELTENSGITDPFTDWMEDMFGKWRGTIQSVGMEIVGIVGIVAVVVLVIIAVGAIDGCHVRMKPPSLHRLDYLNYKGFYSINMQAICDSTGKFLDIFVGYPGSVHDTRILKKQFLLSGQKISTQWILYPGRWWVSLFGDTSLPHHSVQGTGEWSRPAKIQLPPVKARSIVERAFGIMKTRWRSTLFRALEVSPTFAPQVIASCAFLHNVCIDNGDVLEPDTDVALDILDPEPPLQEVPEGT</sequence>
<evidence type="ECO:0000256" key="11">
    <source>
        <dbReference type="ARBA" id="ARBA00023136"/>
    </source>
</evidence>
<evidence type="ECO:0000256" key="12">
    <source>
        <dbReference type="ARBA" id="ARBA00023139"/>
    </source>
</evidence>
<dbReference type="InterPro" id="IPR027806">
    <property type="entry name" value="HARBI1_dom"/>
</dbReference>
<dbReference type="EMBL" id="JAOPHQ010001145">
    <property type="protein sequence ID" value="KAK0152014.1"/>
    <property type="molecule type" value="Genomic_DNA"/>
</dbReference>
<evidence type="ECO:0000256" key="8">
    <source>
        <dbReference type="ARBA" id="ARBA00022723"/>
    </source>
</evidence>
<evidence type="ECO:0000256" key="5">
    <source>
        <dbReference type="ARBA" id="ARBA00022511"/>
    </source>
</evidence>
<keyword evidence="6" id="KW-0945">Host-virus interaction</keyword>
<keyword evidence="13" id="KW-1015">Disulfide bond</keyword>
<evidence type="ECO:0000256" key="7">
    <source>
        <dbReference type="ARBA" id="ARBA00022692"/>
    </source>
</evidence>
<dbReference type="Pfam" id="PF00429">
    <property type="entry name" value="TLV_coat"/>
    <property type="match status" value="1"/>
</dbReference>
<evidence type="ECO:0000259" key="17">
    <source>
        <dbReference type="Pfam" id="PF13359"/>
    </source>
</evidence>
<dbReference type="InterPro" id="IPR026103">
    <property type="entry name" value="HARBI1_animal"/>
</dbReference>
<accession>A0AA47N535</accession>
<evidence type="ECO:0000256" key="13">
    <source>
        <dbReference type="ARBA" id="ARBA00023157"/>
    </source>
</evidence>
<feature type="domain" description="DDE Tnp4" evidence="17">
    <location>
        <begin position="167"/>
        <end position="230"/>
    </location>
</feature>
<dbReference type="PANTHER" id="PTHR10424:SF81">
    <property type="entry name" value="ERVV2 PROTEIN"/>
    <property type="match status" value="1"/>
</dbReference>
<keyword evidence="10 16" id="KW-1133">Transmembrane helix</keyword>
<comment type="subcellular location">
    <subcellularLocation>
        <location evidence="2">Host cell membrane</location>
        <topology evidence="2">Single-pass type I membrane protein</topology>
    </subcellularLocation>
    <subcellularLocation>
        <location evidence="3">Host endomembrane system</location>
        <topology evidence="3">Peripheral membrane protein</topology>
    </subcellularLocation>
    <subcellularLocation>
        <location evidence="4">Virion membrane</location>
        <topology evidence="4">Single-pass type I membrane protein</topology>
    </subcellularLocation>
</comment>
<evidence type="ECO:0000256" key="9">
    <source>
        <dbReference type="ARBA" id="ARBA00022870"/>
    </source>
</evidence>
<dbReference type="InterPro" id="IPR018154">
    <property type="entry name" value="TLV/ENV_coat_polyprotein"/>
</dbReference>
<protein>
    <submittedName>
        <fullName evidence="18">Nuclease HARBI1</fullName>
    </submittedName>
</protein>
<dbReference type="AlphaFoldDB" id="A0AA47N535"/>
<feature type="transmembrane region" description="Helical" evidence="16">
    <location>
        <begin position="147"/>
        <end position="167"/>
    </location>
</feature>
<comment type="cofactor">
    <cofactor evidence="1">
        <name>a divalent metal cation</name>
        <dbReference type="ChEBI" id="CHEBI:60240"/>
    </cofactor>
</comment>
<keyword evidence="14" id="KW-0325">Glycoprotein</keyword>
<evidence type="ECO:0000256" key="6">
    <source>
        <dbReference type="ARBA" id="ARBA00022581"/>
    </source>
</evidence>
<keyword evidence="7 16" id="KW-0812">Transmembrane</keyword>
<evidence type="ECO:0000256" key="15">
    <source>
        <dbReference type="ARBA" id="ARBA00023288"/>
    </source>
</evidence>
<reference evidence="18" key="1">
    <citation type="journal article" date="2023" name="Front. Mar. Sci.">
        <title>A new Merluccius polli reference genome to investigate the effects of global change in West African waters.</title>
        <authorList>
            <person name="Mateo J.L."/>
            <person name="Blanco-Fernandez C."/>
            <person name="Garcia-Vazquez E."/>
            <person name="Machado-Schiaffino G."/>
        </authorList>
    </citation>
    <scope>NUCLEOTIDE SEQUENCE</scope>
    <source>
        <strain evidence="18">C29</strain>
        <tissue evidence="18">Fin</tissue>
    </source>
</reference>
<keyword evidence="11 16" id="KW-0472">Membrane</keyword>
<evidence type="ECO:0000256" key="3">
    <source>
        <dbReference type="ARBA" id="ARBA00004531"/>
    </source>
</evidence>
<keyword evidence="9" id="KW-1043">Host membrane</keyword>
<keyword evidence="5" id="KW-1032">Host cell membrane</keyword>